<keyword evidence="1" id="KW-0732">Signal</keyword>
<proteinExistence type="predicted"/>
<name>A0A2U2XBZ0_9FLAO</name>
<dbReference type="RefSeq" id="WP_109359688.1">
    <property type="nucleotide sequence ID" value="NZ_QFRJ01000007.1"/>
</dbReference>
<feature type="chain" id="PRO_5015415510" evidence="1">
    <location>
        <begin position="23"/>
        <end position="117"/>
    </location>
</feature>
<evidence type="ECO:0000313" key="3">
    <source>
        <dbReference type="Proteomes" id="UP000245370"/>
    </source>
</evidence>
<dbReference type="Proteomes" id="UP000245370">
    <property type="component" value="Unassembled WGS sequence"/>
</dbReference>
<reference evidence="2 3" key="1">
    <citation type="submission" date="2018-05" db="EMBL/GenBank/DDBJ databases">
        <title>Brumimicrobium oceani sp. nov., isolated from coastal sediment.</title>
        <authorList>
            <person name="Kou Y."/>
        </authorList>
    </citation>
    <scope>NUCLEOTIDE SEQUENCE [LARGE SCALE GENOMIC DNA]</scope>
    <source>
        <strain evidence="2 3">C305</strain>
    </source>
</reference>
<keyword evidence="3" id="KW-1185">Reference proteome</keyword>
<dbReference type="OrthoDB" id="1467893at2"/>
<dbReference type="AlphaFoldDB" id="A0A2U2XBZ0"/>
<organism evidence="2 3">
    <name type="scientific">Brumimicrobium oceani</name>
    <dbReference type="NCBI Taxonomy" id="2100725"/>
    <lineage>
        <taxon>Bacteria</taxon>
        <taxon>Pseudomonadati</taxon>
        <taxon>Bacteroidota</taxon>
        <taxon>Flavobacteriia</taxon>
        <taxon>Flavobacteriales</taxon>
        <taxon>Crocinitomicaceae</taxon>
        <taxon>Brumimicrobium</taxon>
    </lineage>
</organism>
<evidence type="ECO:0000313" key="2">
    <source>
        <dbReference type="EMBL" id="PWH85287.1"/>
    </source>
</evidence>
<gene>
    <name evidence="2" type="ORF">DIT68_10130</name>
</gene>
<sequence length="117" mass="13299">MKNLLLIISLSVLVVFSFNSCSNENPTNEDTQVRKSTVIDISLKREVEKLVDLHCKAINILRKVDKGDRTALNRSNALRKEADQVSRELRNKYSSPDGQEQFSKAYQAALVNCPYQQ</sequence>
<comment type="caution">
    <text evidence="2">The sequence shown here is derived from an EMBL/GenBank/DDBJ whole genome shotgun (WGS) entry which is preliminary data.</text>
</comment>
<dbReference type="EMBL" id="QFRJ01000007">
    <property type="protein sequence ID" value="PWH85287.1"/>
    <property type="molecule type" value="Genomic_DNA"/>
</dbReference>
<feature type="signal peptide" evidence="1">
    <location>
        <begin position="1"/>
        <end position="22"/>
    </location>
</feature>
<protein>
    <submittedName>
        <fullName evidence="2">Uncharacterized protein</fullName>
    </submittedName>
</protein>
<evidence type="ECO:0000256" key="1">
    <source>
        <dbReference type="SAM" id="SignalP"/>
    </source>
</evidence>
<accession>A0A2U2XBZ0</accession>
<reference evidence="2 3" key="2">
    <citation type="submission" date="2018-05" db="EMBL/GenBank/DDBJ databases">
        <authorList>
            <person name="Lanie J.A."/>
            <person name="Ng W.-L."/>
            <person name="Kazmierczak K.M."/>
            <person name="Andrzejewski T.M."/>
            <person name="Davidsen T.M."/>
            <person name="Wayne K.J."/>
            <person name="Tettelin H."/>
            <person name="Glass J.I."/>
            <person name="Rusch D."/>
            <person name="Podicherti R."/>
            <person name="Tsui H.-C.T."/>
            <person name="Winkler M.E."/>
        </authorList>
    </citation>
    <scope>NUCLEOTIDE SEQUENCE [LARGE SCALE GENOMIC DNA]</scope>
    <source>
        <strain evidence="2 3">C305</strain>
    </source>
</reference>